<name>A0A9P6XQ59_9FUNG</name>
<dbReference type="AlphaFoldDB" id="A0A9P6XQ59"/>
<proteinExistence type="predicted"/>
<comment type="caution">
    <text evidence="2">The sequence shown here is derived from an EMBL/GenBank/DDBJ whole genome shotgun (WGS) entry which is preliminary data.</text>
</comment>
<accession>A0A9P6XQ59</accession>
<feature type="region of interest" description="Disordered" evidence="1">
    <location>
        <begin position="45"/>
        <end position="72"/>
    </location>
</feature>
<feature type="compositionally biased region" description="Low complexity" evidence="1">
    <location>
        <begin position="54"/>
        <end position="72"/>
    </location>
</feature>
<reference evidence="2 3" key="1">
    <citation type="journal article" date="2020" name="Microb. Genom.">
        <title>Genetic diversity of clinical and environmental Mucorales isolates obtained from an investigation of mucormycosis cases among solid organ transplant recipients.</title>
        <authorList>
            <person name="Nguyen M.H."/>
            <person name="Kaul D."/>
            <person name="Muto C."/>
            <person name="Cheng S.J."/>
            <person name="Richter R.A."/>
            <person name="Bruno V.M."/>
            <person name="Liu G."/>
            <person name="Beyhan S."/>
            <person name="Sundermann A.J."/>
            <person name="Mounaud S."/>
            <person name="Pasculle A.W."/>
            <person name="Nierman W.C."/>
            <person name="Driscoll E."/>
            <person name="Cumbie R."/>
            <person name="Clancy C.J."/>
            <person name="Dupont C.L."/>
        </authorList>
    </citation>
    <scope>NUCLEOTIDE SEQUENCE [LARGE SCALE GENOMIC DNA]</scope>
    <source>
        <strain evidence="2 3">GL24</strain>
    </source>
</reference>
<sequence length="72" mass="7549">MESELKATFAGLIGRCSSVPRAPSTTNARITKEAIGRFHHAMNESRERVGNSLTASQAASTSTTKAASSTPL</sequence>
<keyword evidence="3" id="KW-1185">Reference proteome</keyword>
<dbReference type="EMBL" id="JAANIU010012811">
    <property type="protein sequence ID" value="KAG1530267.1"/>
    <property type="molecule type" value="Genomic_DNA"/>
</dbReference>
<gene>
    <name evidence="2" type="ORF">G6F50_017432</name>
</gene>
<organism evidence="2 3">
    <name type="scientific">Rhizopus delemar</name>
    <dbReference type="NCBI Taxonomy" id="936053"/>
    <lineage>
        <taxon>Eukaryota</taxon>
        <taxon>Fungi</taxon>
        <taxon>Fungi incertae sedis</taxon>
        <taxon>Mucoromycota</taxon>
        <taxon>Mucoromycotina</taxon>
        <taxon>Mucoromycetes</taxon>
        <taxon>Mucorales</taxon>
        <taxon>Mucorineae</taxon>
        <taxon>Rhizopodaceae</taxon>
        <taxon>Rhizopus</taxon>
    </lineage>
</organism>
<protein>
    <submittedName>
        <fullName evidence="2">Uncharacterized protein</fullName>
    </submittedName>
</protein>
<evidence type="ECO:0000313" key="2">
    <source>
        <dbReference type="EMBL" id="KAG1530267.1"/>
    </source>
</evidence>
<evidence type="ECO:0000256" key="1">
    <source>
        <dbReference type="SAM" id="MobiDB-lite"/>
    </source>
</evidence>
<dbReference type="Proteomes" id="UP000740926">
    <property type="component" value="Unassembled WGS sequence"/>
</dbReference>
<evidence type="ECO:0000313" key="3">
    <source>
        <dbReference type="Proteomes" id="UP000740926"/>
    </source>
</evidence>